<dbReference type="AlphaFoldDB" id="A0A1Q5SWY6"/>
<dbReference type="GO" id="GO:0006633">
    <property type="term" value="P:fatty acid biosynthetic process"/>
    <property type="evidence" value="ECO:0007669"/>
    <property type="project" value="UniProtKB-UniRule"/>
</dbReference>
<evidence type="ECO:0000256" key="1">
    <source>
        <dbReference type="ARBA" id="ARBA00001055"/>
    </source>
</evidence>
<evidence type="ECO:0000256" key="10">
    <source>
        <dbReference type="HAMAP-Rule" id="MF_00406"/>
    </source>
</evidence>
<evidence type="ECO:0000256" key="8">
    <source>
        <dbReference type="ARBA" id="ARBA00023239"/>
    </source>
</evidence>
<dbReference type="PANTHER" id="PTHR30272:SF1">
    <property type="entry name" value="3-HYDROXYACYL-[ACYL-CARRIER-PROTEIN] DEHYDRATASE"/>
    <property type="match status" value="1"/>
</dbReference>
<dbReference type="HAMAP" id="MF_00406">
    <property type="entry name" value="FabZ"/>
    <property type="match status" value="1"/>
</dbReference>
<keyword evidence="7 10" id="KW-0443">Lipid metabolism</keyword>
<evidence type="ECO:0000256" key="5">
    <source>
        <dbReference type="ARBA" id="ARBA00022516"/>
    </source>
</evidence>
<evidence type="ECO:0000256" key="6">
    <source>
        <dbReference type="ARBA" id="ARBA00022556"/>
    </source>
</evidence>
<evidence type="ECO:0000313" key="12">
    <source>
        <dbReference type="Proteomes" id="UP000186030"/>
    </source>
</evidence>
<comment type="caution">
    <text evidence="11">The sequence shown here is derived from an EMBL/GenBank/DDBJ whole genome shotgun (WGS) entry which is preliminary data.</text>
</comment>
<dbReference type="SUPFAM" id="SSF54637">
    <property type="entry name" value="Thioesterase/thiol ester dehydrase-isomerase"/>
    <property type="match status" value="1"/>
</dbReference>
<dbReference type="NCBIfam" id="TIGR01750">
    <property type="entry name" value="fabZ"/>
    <property type="match status" value="1"/>
</dbReference>
<dbReference type="GO" id="GO:0005737">
    <property type="term" value="C:cytoplasm"/>
    <property type="evidence" value="ECO:0007669"/>
    <property type="project" value="UniProtKB-SubCell"/>
</dbReference>
<dbReference type="Proteomes" id="UP000186030">
    <property type="component" value="Unassembled WGS sequence"/>
</dbReference>
<evidence type="ECO:0000313" key="11">
    <source>
        <dbReference type="EMBL" id="OKO92460.1"/>
    </source>
</evidence>
<reference evidence="11 12" key="1">
    <citation type="submission" date="2016-11" db="EMBL/GenBank/DDBJ databases">
        <authorList>
            <person name="Kadnikov V."/>
            <person name="Nazina T."/>
        </authorList>
    </citation>
    <scope>NUCLEOTIDE SEQUENCE [LARGE SCALE GENOMIC DNA]</scope>
    <source>
        <strain evidence="11 12">1017</strain>
    </source>
</reference>
<dbReference type="GO" id="GO:0019171">
    <property type="term" value="F:(3R)-hydroxyacyl-[acyl-carrier-protein] dehydratase activity"/>
    <property type="evidence" value="ECO:0007669"/>
    <property type="project" value="UniProtKB-EC"/>
</dbReference>
<comment type="subcellular location">
    <subcellularLocation>
        <location evidence="2 10">Cytoplasm</location>
    </subcellularLocation>
</comment>
<evidence type="ECO:0000256" key="9">
    <source>
        <dbReference type="ARBA" id="ARBA00025049"/>
    </source>
</evidence>
<dbReference type="Gene3D" id="3.10.129.10">
    <property type="entry name" value="Hotdog Thioesterase"/>
    <property type="match status" value="1"/>
</dbReference>
<dbReference type="InterPro" id="IPR010084">
    <property type="entry name" value="FabZ"/>
</dbReference>
<dbReference type="FunFam" id="3.10.129.10:FF:000001">
    <property type="entry name" value="3-hydroxyacyl-[acyl-carrier-protein] dehydratase FabZ"/>
    <property type="match status" value="1"/>
</dbReference>
<dbReference type="EC" id="4.2.1.59" evidence="10"/>
<keyword evidence="6 10" id="KW-0441">Lipid A biosynthesis</keyword>
<evidence type="ECO:0000256" key="2">
    <source>
        <dbReference type="ARBA" id="ARBA00004496"/>
    </source>
</evidence>
<evidence type="ECO:0000256" key="7">
    <source>
        <dbReference type="ARBA" id="ARBA00023098"/>
    </source>
</evidence>
<reference evidence="12" key="2">
    <citation type="submission" date="2017-01" db="EMBL/GenBank/DDBJ databases">
        <title>Genome sequencing and annotation of Geobacillus sp. 1017, a Hydrocarbon-Oxidizing Thermophilic Bacterium Isolated from a Heavy Oil Reservoir (China).</title>
        <authorList>
            <person name="Kadnikov V.V."/>
            <person name="Mardanov A.V."/>
            <person name="Poltaraus A.B."/>
            <person name="Sokolova D.S."/>
            <person name="Semenova E.M."/>
            <person name="Ravin N.V."/>
            <person name="Tourova T.P."/>
            <person name="Nazina T.N."/>
        </authorList>
    </citation>
    <scope>NUCLEOTIDE SEQUENCE [LARGE SCALE GENOMIC DNA]</scope>
    <source>
        <strain evidence="12">1017</strain>
    </source>
</reference>
<name>A0A1Q5SWY6_9BACL</name>
<comment type="similarity">
    <text evidence="3 10">Belongs to the thioester dehydratase family. FabZ subfamily.</text>
</comment>
<feature type="active site" evidence="10">
    <location>
        <position position="48"/>
    </location>
</feature>
<keyword evidence="5 10" id="KW-0444">Lipid biosynthesis</keyword>
<sequence length="145" mass="16007">MLDIQQIQSIIPHRYPFLLVDRIVEIEEGKRAVGIKNVSANESFFAGHFPEYPVMPGVLIVEALAQVGAVVLLQSEENRGRLAFFAGIDNCRFKKQVKPGDQLRLEVEILRARGAIGKGKGIATVDGELVCETELMFALGDKRAD</sequence>
<evidence type="ECO:0000256" key="3">
    <source>
        <dbReference type="ARBA" id="ARBA00009174"/>
    </source>
</evidence>
<dbReference type="RefSeq" id="WP_013146585.1">
    <property type="nucleotide sequence ID" value="NZ_MQMG01000030.1"/>
</dbReference>
<accession>A0A1Q5SWY6</accession>
<dbReference type="InterPro" id="IPR029069">
    <property type="entry name" value="HotDog_dom_sf"/>
</dbReference>
<keyword evidence="4 10" id="KW-0963">Cytoplasm</keyword>
<dbReference type="Pfam" id="PF07977">
    <property type="entry name" value="FabA"/>
    <property type="match status" value="1"/>
</dbReference>
<dbReference type="NCBIfam" id="NF000582">
    <property type="entry name" value="PRK00006.1"/>
    <property type="match status" value="1"/>
</dbReference>
<protein>
    <recommendedName>
        <fullName evidence="10">3-hydroxyacyl-[acyl-carrier-protein] dehydratase FabZ</fullName>
        <ecNumber evidence="10">4.2.1.59</ecNumber>
    </recommendedName>
    <alternativeName>
        <fullName evidence="10">(3R)-hydroxymyristoyl-[acyl-carrier-protein] dehydratase</fullName>
        <shortName evidence="10">(3R)-hydroxymyristoyl-ACP dehydrase</shortName>
    </alternativeName>
    <alternativeName>
        <fullName evidence="10">Beta-hydroxyacyl-ACP dehydratase</fullName>
    </alternativeName>
</protein>
<evidence type="ECO:0000256" key="4">
    <source>
        <dbReference type="ARBA" id="ARBA00022490"/>
    </source>
</evidence>
<comment type="function">
    <text evidence="9 10">Involved in unsaturated fatty acids biosynthesis. Catalyzes the dehydration of short chain beta-hydroxyacyl-ACPs and long chain saturated and unsaturated beta-hydroxyacyl-ACPs.</text>
</comment>
<proteinExistence type="inferred from homology"/>
<dbReference type="PANTHER" id="PTHR30272">
    <property type="entry name" value="3-HYDROXYACYL-[ACYL-CARRIER-PROTEIN] DEHYDRATASE"/>
    <property type="match status" value="1"/>
</dbReference>
<dbReference type="InterPro" id="IPR013114">
    <property type="entry name" value="FabA_FabZ"/>
</dbReference>
<organism evidence="11 12">
    <name type="scientific">Geobacillus proteiniphilus</name>
    <dbReference type="NCBI Taxonomy" id="860353"/>
    <lineage>
        <taxon>Bacteria</taxon>
        <taxon>Bacillati</taxon>
        <taxon>Bacillota</taxon>
        <taxon>Bacilli</taxon>
        <taxon>Bacillales</taxon>
        <taxon>Anoxybacillaceae</taxon>
        <taxon>Geobacillus</taxon>
    </lineage>
</organism>
<dbReference type="GO" id="GO:0016020">
    <property type="term" value="C:membrane"/>
    <property type="evidence" value="ECO:0007669"/>
    <property type="project" value="GOC"/>
</dbReference>
<gene>
    <name evidence="10" type="primary">fabZ</name>
    <name evidence="11" type="ORF">BRO54_2363</name>
</gene>
<dbReference type="CDD" id="cd01288">
    <property type="entry name" value="FabZ"/>
    <property type="match status" value="1"/>
</dbReference>
<keyword evidence="8 10" id="KW-0456">Lyase</keyword>
<dbReference type="GO" id="GO:0009245">
    <property type="term" value="P:lipid A biosynthetic process"/>
    <property type="evidence" value="ECO:0007669"/>
    <property type="project" value="UniProtKB-UniRule"/>
</dbReference>
<comment type="catalytic activity">
    <reaction evidence="1 10">
        <text>a (3R)-hydroxyacyl-[ACP] = a (2E)-enoyl-[ACP] + H2O</text>
        <dbReference type="Rhea" id="RHEA:13097"/>
        <dbReference type="Rhea" id="RHEA-COMP:9925"/>
        <dbReference type="Rhea" id="RHEA-COMP:9945"/>
        <dbReference type="ChEBI" id="CHEBI:15377"/>
        <dbReference type="ChEBI" id="CHEBI:78784"/>
        <dbReference type="ChEBI" id="CHEBI:78827"/>
        <dbReference type="EC" id="4.2.1.59"/>
    </reaction>
</comment>
<dbReference type="EMBL" id="MQMG01000030">
    <property type="protein sequence ID" value="OKO92460.1"/>
    <property type="molecule type" value="Genomic_DNA"/>
</dbReference>